<accession>A0ABS2GM55</accession>
<comment type="subunit">
    <text evidence="10">Forms a ring-shaped head-to-tail homodimer around DNA.</text>
</comment>
<dbReference type="EMBL" id="JACSNR010000003">
    <property type="protein sequence ID" value="MBM6922893.1"/>
    <property type="molecule type" value="Genomic_DNA"/>
</dbReference>
<dbReference type="Pfam" id="PF02768">
    <property type="entry name" value="DNA_pol3_beta_3"/>
    <property type="match status" value="1"/>
</dbReference>
<evidence type="ECO:0000256" key="2">
    <source>
        <dbReference type="ARBA" id="ARBA00010752"/>
    </source>
</evidence>
<dbReference type="InterPro" id="IPR046938">
    <property type="entry name" value="DNA_clamp_sf"/>
</dbReference>
<evidence type="ECO:0000256" key="10">
    <source>
        <dbReference type="PIRNR" id="PIRNR000804"/>
    </source>
</evidence>
<keyword evidence="8 10" id="KW-0239">DNA-directed DNA polymerase</keyword>
<dbReference type="NCBIfam" id="TIGR00663">
    <property type="entry name" value="dnan"/>
    <property type="match status" value="1"/>
</dbReference>
<evidence type="ECO:0000256" key="3">
    <source>
        <dbReference type="ARBA" id="ARBA00021035"/>
    </source>
</evidence>
<keyword evidence="7 10" id="KW-0235">DNA replication</keyword>
<dbReference type="InterPro" id="IPR022635">
    <property type="entry name" value="DNA_polIII_beta_C"/>
</dbReference>
<evidence type="ECO:0000259" key="13">
    <source>
        <dbReference type="Pfam" id="PF02768"/>
    </source>
</evidence>
<evidence type="ECO:0000256" key="5">
    <source>
        <dbReference type="ARBA" id="ARBA00022679"/>
    </source>
</evidence>
<name>A0ABS2GM55_9FIRM</name>
<feature type="domain" description="DNA polymerase III beta sliding clamp central" evidence="12">
    <location>
        <begin position="128"/>
        <end position="246"/>
    </location>
</feature>
<dbReference type="InterPro" id="IPR001001">
    <property type="entry name" value="DNA_polIII_beta"/>
</dbReference>
<dbReference type="PANTHER" id="PTHR30478:SF0">
    <property type="entry name" value="BETA SLIDING CLAMP"/>
    <property type="match status" value="1"/>
</dbReference>
<dbReference type="SUPFAM" id="SSF55979">
    <property type="entry name" value="DNA clamp"/>
    <property type="match status" value="3"/>
</dbReference>
<evidence type="ECO:0000256" key="9">
    <source>
        <dbReference type="ARBA" id="ARBA00023125"/>
    </source>
</evidence>
<comment type="caution">
    <text evidence="14">The sequence shown here is derived from an EMBL/GenBank/DDBJ whole genome shotgun (WGS) entry which is preliminary data.</text>
</comment>
<comment type="subcellular location">
    <subcellularLocation>
        <location evidence="1 10">Cytoplasm</location>
    </subcellularLocation>
</comment>
<feature type="domain" description="DNA polymerase III beta sliding clamp C-terminal" evidence="13">
    <location>
        <begin position="252"/>
        <end position="370"/>
    </location>
</feature>
<evidence type="ECO:0000313" key="15">
    <source>
        <dbReference type="Proteomes" id="UP000724149"/>
    </source>
</evidence>
<comment type="function">
    <text evidence="10">Confers DNA tethering and processivity to DNA polymerases and other proteins. Acts as a clamp, forming a ring around DNA (a reaction catalyzed by the clamp-loading complex) which diffuses in an ATP-independent manner freely and bidirectionally along dsDNA. Initially characterized for its ability to contact the catalytic subunit of DNA polymerase III (Pol III), a complex, multichain enzyme responsible for most of the replicative synthesis in bacteria; Pol III exhibits 3'-5' exonuclease proofreading activity. The beta chain is required for initiation of replication as well as for processivity of DNA replication.</text>
</comment>
<dbReference type="SMART" id="SM00480">
    <property type="entry name" value="POL3Bc"/>
    <property type="match status" value="1"/>
</dbReference>
<evidence type="ECO:0000259" key="12">
    <source>
        <dbReference type="Pfam" id="PF02767"/>
    </source>
</evidence>
<dbReference type="RefSeq" id="WP_204720075.1">
    <property type="nucleotide sequence ID" value="NZ_JACSNR010000003.1"/>
</dbReference>
<dbReference type="Pfam" id="PF02767">
    <property type="entry name" value="DNA_pol3_beta_2"/>
    <property type="match status" value="1"/>
</dbReference>
<dbReference type="InterPro" id="IPR022634">
    <property type="entry name" value="DNA_polIII_beta_N"/>
</dbReference>
<keyword evidence="5 10" id="KW-0808">Transferase</keyword>
<evidence type="ECO:0000313" key="14">
    <source>
        <dbReference type="EMBL" id="MBM6922893.1"/>
    </source>
</evidence>
<reference evidence="14 15" key="1">
    <citation type="journal article" date="2021" name="Sci. Rep.">
        <title>The distribution of antibiotic resistance genes in chicken gut microbiota commensals.</title>
        <authorList>
            <person name="Juricova H."/>
            <person name="Matiasovicova J."/>
            <person name="Kubasova T."/>
            <person name="Cejkova D."/>
            <person name="Rychlik I."/>
        </authorList>
    </citation>
    <scope>NUCLEOTIDE SEQUENCE [LARGE SCALE GENOMIC DNA]</scope>
    <source>
        <strain evidence="14 15">An564</strain>
    </source>
</reference>
<evidence type="ECO:0000256" key="1">
    <source>
        <dbReference type="ARBA" id="ARBA00004496"/>
    </source>
</evidence>
<dbReference type="PANTHER" id="PTHR30478">
    <property type="entry name" value="DNA POLYMERASE III SUBUNIT BETA"/>
    <property type="match status" value="1"/>
</dbReference>
<protein>
    <recommendedName>
        <fullName evidence="3 10">Beta sliding clamp</fullName>
    </recommendedName>
</protein>
<evidence type="ECO:0000256" key="6">
    <source>
        <dbReference type="ARBA" id="ARBA00022695"/>
    </source>
</evidence>
<evidence type="ECO:0000256" key="8">
    <source>
        <dbReference type="ARBA" id="ARBA00022932"/>
    </source>
</evidence>
<dbReference type="Proteomes" id="UP000724149">
    <property type="component" value="Unassembled WGS sequence"/>
</dbReference>
<dbReference type="Gene3D" id="3.70.10.10">
    <property type="match status" value="1"/>
</dbReference>
<keyword evidence="15" id="KW-1185">Reference proteome</keyword>
<dbReference type="Pfam" id="PF00712">
    <property type="entry name" value="DNA_pol3_beta"/>
    <property type="match status" value="1"/>
</dbReference>
<comment type="similarity">
    <text evidence="2 10">Belongs to the beta sliding clamp family.</text>
</comment>
<gene>
    <name evidence="14" type="primary">dnaN</name>
    <name evidence="14" type="ORF">H9X81_04195</name>
</gene>
<evidence type="ECO:0000256" key="4">
    <source>
        <dbReference type="ARBA" id="ARBA00022490"/>
    </source>
</evidence>
<evidence type="ECO:0000256" key="7">
    <source>
        <dbReference type="ARBA" id="ARBA00022705"/>
    </source>
</evidence>
<sequence>MKFSCDKAVLSAAVSNVSRAVTTRTALQALEGILIRAEGDTLTLTGYDLELGITTVIPAAVSEEGSIILGARLFGEMIRKLEGGEVFVASDDKLLTEIRGGGAEFTILGMDAADYPELPGLGDAESLTLPQHALKSMIEQTQFAISQNDTKPVHTGSLFDVMPDSVTVVSVDGYRMAVRRELCDTGLETRFVVPGKTLAEIAKLLSDEPAGEGEPEKTASIQVSRQYILTTIGSYSLVSRLLDGEFLDYQAAIPQGYTTQVTVSTRELIAAVDRASLIISDRLRSPLRLRFEEDSLRITCTTSLGKAYDEVPCHIEGNALEMGFNNKYVLDALRAADCDEICLQISGPLSPMKLVPPEGDSFLFLVLPVRLKTEQ</sequence>
<keyword evidence="6 10" id="KW-0548">Nucleotidyltransferase</keyword>
<organism evidence="14 15">
    <name type="scientific">Hydrogenoanaerobacterium saccharovorans</name>
    <dbReference type="NCBI Taxonomy" id="474960"/>
    <lineage>
        <taxon>Bacteria</taxon>
        <taxon>Bacillati</taxon>
        <taxon>Bacillota</taxon>
        <taxon>Clostridia</taxon>
        <taxon>Eubacteriales</taxon>
        <taxon>Oscillospiraceae</taxon>
        <taxon>Hydrogenoanaerobacterium</taxon>
    </lineage>
</organism>
<feature type="domain" description="DNA polymerase III beta sliding clamp N-terminal" evidence="11">
    <location>
        <begin position="1"/>
        <end position="119"/>
    </location>
</feature>
<keyword evidence="9" id="KW-0238">DNA-binding</keyword>
<dbReference type="InterPro" id="IPR022637">
    <property type="entry name" value="DNA_polIII_beta_cen"/>
</dbReference>
<proteinExistence type="inferred from homology"/>
<evidence type="ECO:0000259" key="11">
    <source>
        <dbReference type="Pfam" id="PF00712"/>
    </source>
</evidence>
<dbReference type="GO" id="GO:0003887">
    <property type="term" value="F:DNA-directed DNA polymerase activity"/>
    <property type="evidence" value="ECO:0007669"/>
    <property type="project" value="UniProtKB-EC"/>
</dbReference>
<dbReference type="CDD" id="cd00140">
    <property type="entry name" value="beta_clamp"/>
    <property type="match status" value="1"/>
</dbReference>
<dbReference type="PIRSF" id="PIRSF000804">
    <property type="entry name" value="DNA_pol_III_b"/>
    <property type="match status" value="1"/>
</dbReference>
<dbReference type="Gene3D" id="3.10.150.10">
    <property type="entry name" value="DNA Polymerase III, subunit A, domain 2"/>
    <property type="match status" value="1"/>
</dbReference>
<keyword evidence="4 10" id="KW-0963">Cytoplasm</keyword>